<keyword evidence="2" id="KW-1185">Reference proteome</keyword>
<comment type="caution">
    <text evidence="1">The sequence shown here is derived from an EMBL/GenBank/DDBJ whole genome shotgun (WGS) entry which is preliminary data.</text>
</comment>
<protein>
    <submittedName>
        <fullName evidence="1">Uncharacterized protein</fullName>
    </submittedName>
</protein>
<name>A0ACB8W822_9TELE</name>
<accession>A0ACB8W822</accession>
<organism evidence="1 2">
    <name type="scientific">Scortum barcoo</name>
    <name type="common">barcoo grunter</name>
    <dbReference type="NCBI Taxonomy" id="214431"/>
    <lineage>
        <taxon>Eukaryota</taxon>
        <taxon>Metazoa</taxon>
        <taxon>Chordata</taxon>
        <taxon>Craniata</taxon>
        <taxon>Vertebrata</taxon>
        <taxon>Euteleostomi</taxon>
        <taxon>Actinopterygii</taxon>
        <taxon>Neopterygii</taxon>
        <taxon>Teleostei</taxon>
        <taxon>Neoteleostei</taxon>
        <taxon>Acanthomorphata</taxon>
        <taxon>Eupercaria</taxon>
        <taxon>Centrarchiformes</taxon>
        <taxon>Terapontoidei</taxon>
        <taxon>Terapontidae</taxon>
        <taxon>Scortum</taxon>
    </lineage>
</organism>
<dbReference type="Proteomes" id="UP000831701">
    <property type="component" value="Chromosome 13"/>
</dbReference>
<gene>
    <name evidence="1" type="ORF">L3Q82_001422</name>
</gene>
<reference evidence="1" key="1">
    <citation type="submission" date="2022-04" db="EMBL/GenBank/DDBJ databases">
        <title>Jade perch genome.</title>
        <authorList>
            <person name="Chao B."/>
        </authorList>
    </citation>
    <scope>NUCLEOTIDE SEQUENCE</scope>
    <source>
        <strain evidence="1">CB-2022</strain>
    </source>
</reference>
<evidence type="ECO:0000313" key="1">
    <source>
        <dbReference type="EMBL" id="KAI3363820.1"/>
    </source>
</evidence>
<evidence type="ECO:0000313" key="2">
    <source>
        <dbReference type="Proteomes" id="UP000831701"/>
    </source>
</evidence>
<dbReference type="EMBL" id="CM041543">
    <property type="protein sequence ID" value="KAI3363820.1"/>
    <property type="molecule type" value="Genomic_DNA"/>
</dbReference>
<proteinExistence type="predicted"/>
<sequence>METLMCAIHLHVRVWGVNSAGLYLNTDDFLPRPEEVNTSTNLLPLWAALHALFGAVESNVGPFAPHPLRFWLLSGVENAPIKSDLHEATASRPALTQVISRHFHVNPGESNLSCVMSVCLVMCAWSWCSYEMEMFICIMQHSLHPTCRPPQDDTLLYASFCIFIPFL</sequence>